<organism evidence="1 2">
    <name type="scientific">Psychromonas marina</name>
    <dbReference type="NCBI Taxonomy" id="88364"/>
    <lineage>
        <taxon>Bacteria</taxon>
        <taxon>Pseudomonadati</taxon>
        <taxon>Pseudomonadota</taxon>
        <taxon>Gammaproteobacteria</taxon>
        <taxon>Alteromonadales</taxon>
        <taxon>Psychromonadaceae</taxon>
        <taxon>Psychromonas</taxon>
    </lineage>
</organism>
<dbReference type="NCBIfam" id="TIGR02443">
    <property type="entry name" value="YheV family putative zinc ribbon protein"/>
    <property type="match status" value="1"/>
</dbReference>
<dbReference type="InterPro" id="IPR012658">
    <property type="entry name" value="YheV"/>
</dbReference>
<evidence type="ECO:0000313" key="2">
    <source>
        <dbReference type="Proteomes" id="UP001157353"/>
    </source>
</evidence>
<comment type="caution">
    <text evidence="1">The sequence shown here is derived from an EMBL/GenBank/DDBJ whole genome shotgun (WGS) entry which is preliminary data.</text>
</comment>
<keyword evidence="2" id="KW-1185">Reference proteome</keyword>
<name>A0ABQ6E1C8_9GAMM</name>
<reference evidence="2" key="1">
    <citation type="journal article" date="2019" name="Int. J. Syst. Evol. Microbiol.">
        <title>The Global Catalogue of Microorganisms (GCM) 10K type strain sequencing project: providing services to taxonomists for standard genome sequencing and annotation.</title>
        <authorList>
            <consortium name="The Broad Institute Genomics Platform"/>
            <consortium name="The Broad Institute Genome Sequencing Center for Infectious Disease"/>
            <person name="Wu L."/>
            <person name="Ma J."/>
        </authorList>
    </citation>
    <scope>NUCLEOTIDE SEQUENCE [LARGE SCALE GENOMIC DNA]</scope>
    <source>
        <strain evidence="2">NBRC 103166</strain>
    </source>
</reference>
<dbReference type="Proteomes" id="UP001157353">
    <property type="component" value="Unassembled WGS sequence"/>
</dbReference>
<sequence>MNTDLIKIDNLFKQLAIKLIMALSKNRKRFIAGASCPQCNTLDSVALTLENAVETLICVSCGFTQTQTPKQATAATRQFEQMIGVFDPAENSEK</sequence>
<proteinExistence type="predicted"/>
<accession>A0ABQ6E1C8</accession>
<gene>
    <name evidence="1" type="ORF">GCM10007916_18930</name>
</gene>
<dbReference type="EMBL" id="BSPQ01000005">
    <property type="protein sequence ID" value="GLS90826.1"/>
    <property type="molecule type" value="Genomic_DNA"/>
</dbReference>
<protein>
    <recommendedName>
        <fullName evidence="3">YheV family metal-binding protein</fullName>
    </recommendedName>
</protein>
<evidence type="ECO:0008006" key="3">
    <source>
        <dbReference type="Google" id="ProtNLM"/>
    </source>
</evidence>
<dbReference type="Pfam" id="PF09526">
    <property type="entry name" value="DUF2387"/>
    <property type="match status" value="1"/>
</dbReference>
<evidence type="ECO:0000313" key="1">
    <source>
        <dbReference type="EMBL" id="GLS90826.1"/>
    </source>
</evidence>